<dbReference type="Proteomes" id="UP000002630">
    <property type="component" value="Linkage Group LG03"/>
</dbReference>
<protein>
    <submittedName>
        <fullName evidence="1">Uncharacterized protein</fullName>
    </submittedName>
</protein>
<dbReference type="OrthoDB" id="44820at2759"/>
<gene>
    <name evidence="1" type="ORF">Esi_0043_0103</name>
</gene>
<proteinExistence type="predicted"/>
<sequence>MTASAPFMGDPVKLSAVSLYDLNDHGFIYQHSIDNRIKRDLWEYSHSWMGVLKADCPPSL</sequence>
<evidence type="ECO:0000313" key="2">
    <source>
        <dbReference type="Proteomes" id="UP000002630"/>
    </source>
</evidence>
<evidence type="ECO:0000313" key="1">
    <source>
        <dbReference type="EMBL" id="CBN74824.1"/>
    </source>
</evidence>
<dbReference type="AlphaFoldDB" id="D8LN61"/>
<accession>D8LN61</accession>
<reference evidence="1 2" key="1">
    <citation type="journal article" date="2010" name="Nature">
        <title>The Ectocarpus genome and the independent evolution of multicellularity in brown algae.</title>
        <authorList>
            <person name="Cock J.M."/>
            <person name="Sterck L."/>
            <person name="Rouze P."/>
            <person name="Scornet D."/>
            <person name="Allen A.E."/>
            <person name="Amoutzias G."/>
            <person name="Anthouard V."/>
            <person name="Artiguenave F."/>
            <person name="Aury J.M."/>
            <person name="Badger J.H."/>
            <person name="Beszteri B."/>
            <person name="Billiau K."/>
            <person name="Bonnet E."/>
            <person name="Bothwell J.H."/>
            <person name="Bowler C."/>
            <person name="Boyen C."/>
            <person name="Brownlee C."/>
            <person name="Carrano C.J."/>
            <person name="Charrier B."/>
            <person name="Cho G.Y."/>
            <person name="Coelho S.M."/>
            <person name="Collen J."/>
            <person name="Corre E."/>
            <person name="Da Silva C."/>
            <person name="Delage L."/>
            <person name="Delaroque N."/>
            <person name="Dittami S.M."/>
            <person name="Doulbeau S."/>
            <person name="Elias M."/>
            <person name="Farnham G."/>
            <person name="Gachon C.M."/>
            <person name="Gschloessl B."/>
            <person name="Heesch S."/>
            <person name="Jabbari K."/>
            <person name="Jubin C."/>
            <person name="Kawai H."/>
            <person name="Kimura K."/>
            <person name="Kloareg B."/>
            <person name="Kupper F.C."/>
            <person name="Lang D."/>
            <person name="Le Bail A."/>
            <person name="Leblanc C."/>
            <person name="Lerouge P."/>
            <person name="Lohr M."/>
            <person name="Lopez P.J."/>
            <person name="Martens C."/>
            <person name="Maumus F."/>
            <person name="Michel G."/>
            <person name="Miranda-Saavedra D."/>
            <person name="Morales J."/>
            <person name="Moreau H."/>
            <person name="Motomura T."/>
            <person name="Nagasato C."/>
            <person name="Napoli C.A."/>
            <person name="Nelson D.R."/>
            <person name="Nyvall-Collen P."/>
            <person name="Peters A.F."/>
            <person name="Pommier C."/>
            <person name="Potin P."/>
            <person name="Poulain J."/>
            <person name="Quesneville H."/>
            <person name="Read B."/>
            <person name="Rensing S.A."/>
            <person name="Ritter A."/>
            <person name="Rousvoal S."/>
            <person name="Samanta M."/>
            <person name="Samson G."/>
            <person name="Schroeder D.C."/>
            <person name="Segurens B."/>
            <person name="Strittmatter M."/>
            <person name="Tonon T."/>
            <person name="Tregear J.W."/>
            <person name="Valentin K."/>
            <person name="von Dassow P."/>
            <person name="Yamagishi T."/>
            <person name="Van de Peer Y."/>
            <person name="Wincker P."/>
        </authorList>
    </citation>
    <scope>NUCLEOTIDE SEQUENCE [LARGE SCALE GENOMIC DNA]</scope>
    <source>
        <strain evidence="2">Ec32 / CCAP1310/4</strain>
    </source>
</reference>
<dbReference type="InParanoid" id="D8LN61"/>
<keyword evidence="2" id="KW-1185">Reference proteome</keyword>
<name>D8LN61_ECTSI</name>
<dbReference type="EMBL" id="FN649728">
    <property type="protein sequence ID" value="CBN74824.1"/>
    <property type="molecule type" value="Genomic_DNA"/>
</dbReference>
<organism evidence="1 2">
    <name type="scientific">Ectocarpus siliculosus</name>
    <name type="common">Brown alga</name>
    <name type="synonym">Conferva siliculosa</name>
    <dbReference type="NCBI Taxonomy" id="2880"/>
    <lineage>
        <taxon>Eukaryota</taxon>
        <taxon>Sar</taxon>
        <taxon>Stramenopiles</taxon>
        <taxon>Ochrophyta</taxon>
        <taxon>PX clade</taxon>
        <taxon>Phaeophyceae</taxon>
        <taxon>Ectocarpales</taxon>
        <taxon>Ectocarpaceae</taxon>
        <taxon>Ectocarpus</taxon>
    </lineage>
</organism>
<dbReference type="EMBL" id="FN648630">
    <property type="protein sequence ID" value="CBN74824.1"/>
    <property type="molecule type" value="Genomic_DNA"/>
</dbReference>